<feature type="transmembrane region" description="Helical" evidence="1">
    <location>
        <begin position="121"/>
        <end position="148"/>
    </location>
</feature>
<feature type="transmembrane region" description="Helical" evidence="1">
    <location>
        <begin position="267"/>
        <end position="290"/>
    </location>
</feature>
<organism evidence="2 3">
    <name type="scientific">Trypanosoma cruzi Dm28c</name>
    <dbReference type="NCBI Taxonomy" id="1416333"/>
    <lineage>
        <taxon>Eukaryota</taxon>
        <taxon>Discoba</taxon>
        <taxon>Euglenozoa</taxon>
        <taxon>Kinetoplastea</taxon>
        <taxon>Metakinetoplastina</taxon>
        <taxon>Trypanosomatida</taxon>
        <taxon>Trypanosomatidae</taxon>
        <taxon>Trypanosoma</taxon>
        <taxon>Schizotrypanum</taxon>
    </lineage>
</organism>
<dbReference type="OrthoDB" id="273180at2759"/>
<dbReference type="AlphaFoldDB" id="V5BFP2"/>
<feature type="transmembrane region" description="Helical" evidence="1">
    <location>
        <begin position="154"/>
        <end position="175"/>
    </location>
</feature>
<name>V5BFP2_TRYCR</name>
<evidence type="ECO:0000256" key="1">
    <source>
        <dbReference type="SAM" id="Phobius"/>
    </source>
</evidence>
<protein>
    <submittedName>
        <fullName evidence="2">Uncharacterized protein</fullName>
    </submittedName>
</protein>
<dbReference type="Proteomes" id="UP000017861">
    <property type="component" value="Unassembled WGS sequence"/>
</dbReference>
<proteinExistence type="predicted"/>
<keyword evidence="1" id="KW-1133">Transmembrane helix</keyword>
<keyword evidence="1" id="KW-0812">Transmembrane</keyword>
<keyword evidence="1" id="KW-0472">Membrane</keyword>
<dbReference type="VEuPathDB" id="TriTrypDB:TCDM_06915"/>
<accession>V5BFP2</accession>
<dbReference type="EMBL" id="AYLP01000077">
    <property type="protein sequence ID" value="ESS64897.1"/>
    <property type="molecule type" value="Genomic_DNA"/>
</dbReference>
<evidence type="ECO:0000313" key="3">
    <source>
        <dbReference type="Proteomes" id="UP000017861"/>
    </source>
</evidence>
<feature type="transmembrane region" description="Helical" evidence="1">
    <location>
        <begin position="37"/>
        <end position="59"/>
    </location>
</feature>
<gene>
    <name evidence="2" type="ORF">TCDM_06915</name>
</gene>
<reference evidence="2 3" key="1">
    <citation type="journal article" date="2014" name="Genome Announc.">
        <title>Trypanosoma cruzi Clone Dm28c Draft Genome Sequence.</title>
        <authorList>
            <person name="Grisard E.C."/>
            <person name="Teixeira S.M."/>
            <person name="de Almeida L.G."/>
            <person name="Stoco P.H."/>
            <person name="Gerber A.L."/>
            <person name="Talavera-Lopez C."/>
            <person name="Lima O.C."/>
            <person name="Andersson B."/>
            <person name="de Vasconcelos A.T."/>
        </authorList>
    </citation>
    <scope>NUCLEOTIDE SEQUENCE [LARGE SCALE GENOMIC DNA]</scope>
    <source>
        <strain evidence="2 3">Dm28c</strain>
    </source>
</reference>
<feature type="transmembrane region" description="Helical" evidence="1">
    <location>
        <begin position="226"/>
        <end position="247"/>
    </location>
</feature>
<comment type="caution">
    <text evidence="2">The sequence shown here is derived from an EMBL/GenBank/DDBJ whole genome shotgun (WGS) entry which is preliminary data.</text>
</comment>
<sequence length="307" mass="35431">MHTRPIHTYVYVRVIYCSCPNVYLCCSDLWQTYTYSFYFILVRISFFFFLFFLEVWGLWVGQQVERMTTALRYRLGNVQESEFTRARRLINSHDPLSTQEQVQVLHYLAASMRSSVTLLRVVAVLQIFLAFLFIAMLAAGHPLVYAVIDDAPPLTFGGAVAIMTSSILLVAGGLYDMRTCRRTLYIDEAALVETNPGREQETGVHAGRRDACTAALVVTEPPRYHYFLGFLALWPTVYWLYVMRVYHTHMAQQGPVFFGVADNWVELVLVLWQPVMHFVFARTLSSIVTGKNDLLRLAKMKYRYDKL</sequence>
<evidence type="ECO:0000313" key="2">
    <source>
        <dbReference type="EMBL" id="ESS64897.1"/>
    </source>
</evidence>